<evidence type="ECO:0000256" key="5">
    <source>
        <dbReference type="SAM" id="Phobius"/>
    </source>
</evidence>
<evidence type="ECO:0000313" key="7">
    <source>
        <dbReference type="Proteomes" id="UP000245523"/>
    </source>
</evidence>
<feature type="transmembrane region" description="Helical" evidence="5">
    <location>
        <begin position="7"/>
        <end position="26"/>
    </location>
</feature>
<comment type="subcellular location">
    <subcellularLocation>
        <location evidence="1">Endomembrane system</location>
        <topology evidence="1">Multi-pass membrane protein</topology>
    </subcellularLocation>
</comment>
<feature type="transmembrane region" description="Helical" evidence="5">
    <location>
        <begin position="32"/>
        <end position="51"/>
    </location>
</feature>
<dbReference type="RefSeq" id="WP_106198322.1">
    <property type="nucleotide sequence ID" value="NZ_JAXEIU010000040.1"/>
</dbReference>
<dbReference type="EMBL" id="QGHD01000017">
    <property type="protein sequence ID" value="PWK96055.1"/>
    <property type="molecule type" value="Genomic_DNA"/>
</dbReference>
<dbReference type="PANTHER" id="PTHR12714:SF9">
    <property type="entry name" value="PROTEIN-S-ISOPRENYLCYSTEINE O-METHYLTRANSFERASE"/>
    <property type="match status" value="1"/>
</dbReference>
<evidence type="ECO:0000256" key="3">
    <source>
        <dbReference type="ARBA" id="ARBA00022989"/>
    </source>
</evidence>
<evidence type="ECO:0000256" key="1">
    <source>
        <dbReference type="ARBA" id="ARBA00004127"/>
    </source>
</evidence>
<gene>
    <name evidence="6" type="ORF">B0H50_11724</name>
</gene>
<feature type="transmembrane region" description="Helical" evidence="5">
    <location>
        <begin position="165"/>
        <end position="188"/>
    </location>
</feature>
<evidence type="ECO:0000313" key="6">
    <source>
        <dbReference type="EMBL" id="PWK96055.1"/>
    </source>
</evidence>
<protein>
    <submittedName>
        <fullName evidence="6">Protein-S-isoprenylcysteine O-methyltransferase Ste14</fullName>
    </submittedName>
</protein>
<feature type="transmembrane region" description="Helical" evidence="5">
    <location>
        <begin position="82"/>
        <end position="115"/>
    </location>
</feature>
<keyword evidence="2 5" id="KW-0812">Transmembrane</keyword>
<dbReference type="Gene3D" id="1.20.120.1630">
    <property type="match status" value="1"/>
</dbReference>
<sequence length="197" mass="23077">MKNSAQFLYRFRGWILGIFAILLWLFPHSEKWIPASSILLALVGIFIRIEARRVIGNHSRGKEIAAPKLITWGIYSRVRHPLYLSNICICYAFTLFHLGWQIATFIFAGMVTLFVNFLADSEEKFLQNQFGNDYLAWAEKTPKFIPKRKRNAEENETKSPAIRSIFSAICSDVWTWIWLLFYTLLLLVRRNLELPIF</sequence>
<reference evidence="6 7" key="1">
    <citation type="submission" date="2018-05" db="EMBL/GenBank/DDBJ databases">
        <title>Animal gut microbial communities from fecal samples from Wisconsin, USA.</title>
        <authorList>
            <person name="Neumann A."/>
        </authorList>
    </citation>
    <scope>NUCLEOTIDE SEQUENCE [LARGE SCALE GENOMIC DNA]</scope>
    <source>
        <strain evidence="6 7">UWS4</strain>
    </source>
</reference>
<keyword evidence="7" id="KW-1185">Reference proteome</keyword>
<dbReference type="PANTHER" id="PTHR12714">
    <property type="entry name" value="PROTEIN-S ISOPRENYLCYSTEINE O-METHYLTRANSFERASE"/>
    <property type="match status" value="1"/>
</dbReference>
<dbReference type="InterPro" id="IPR007318">
    <property type="entry name" value="Phopholipid_MeTrfase"/>
</dbReference>
<evidence type="ECO:0000256" key="4">
    <source>
        <dbReference type="ARBA" id="ARBA00023136"/>
    </source>
</evidence>
<proteinExistence type="predicted"/>
<organism evidence="6 7">
    <name type="scientific">Hallerella porci</name>
    <dbReference type="NCBI Taxonomy" id="1945871"/>
    <lineage>
        <taxon>Bacteria</taxon>
        <taxon>Pseudomonadati</taxon>
        <taxon>Fibrobacterota</taxon>
        <taxon>Fibrobacteria</taxon>
        <taxon>Fibrobacterales</taxon>
        <taxon>Fibrobacteraceae</taxon>
        <taxon>Hallerella</taxon>
    </lineage>
</organism>
<dbReference type="Pfam" id="PF04191">
    <property type="entry name" value="PEMT"/>
    <property type="match status" value="1"/>
</dbReference>
<keyword evidence="4 5" id="KW-0472">Membrane</keyword>
<accession>A0ABX5LMS8</accession>
<name>A0ABX5LMS8_9BACT</name>
<keyword evidence="3 5" id="KW-1133">Transmembrane helix</keyword>
<dbReference type="Proteomes" id="UP000245523">
    <property type="component" value="Unassembled WGS sequence"/>
</dbReference>
<evidence type="ECO:0000256" key="2">
    <source>
        <dbReference type="ARBA" id="ARBA00022692"/>
    </source>
</evidence>
<comment type="caution">
    <text evidence="6">The sequence shown here is derived from an EMBL/GenBank/DDBJ whole genome shotgun (WGS) entry which is preliminary data.</text>
</comment>